<evidence type="ECO:0000256" key="3">
    <source>
        <dbReference type="ARBA" id="ARBA00022618"/>
    </source>
</evidence>
<evidence type="ECO:0000256" key="8">
    <source>
        <dbReference type="ARBA" id="ARBA00023204"/>
    </source>
</evidence>
<dbReference type="GO" id="GO:0006310">
    <property type="term" value="P:DNA recombination"/>
    <property type="evidence" value="ECO:0007669"/>
    <property type="project" value="UniProtKB-KW"/>
</dbReference>
<dbReference type="RefSeq" id="WP_009541883.1">
    <property type="nucleotide sequence ID" value="NZ_ANHY01000017.1"/>
</dbReference>
<dbReference type="GO" id="GO:0005524">
    <property type="term" value="F:ATP binding"/>
    <property type="evidence" value="ECO:0007669"/>
    <property type="project" value="InterPro"/>
</dbReference>
<keyword evidence="5" id="KW-0227">DNA damage</keyword>
<dbReference type="GO" id="GO:0003910">
    <property type="term" value="F:DNA ligase (ATP) activity"/>
    <property type="evidence" value="ECO:0007669"/>
    <property type="project" value="UniProtKB-EC"/>
</dbReference>
<evidence type="ECO:0000256" key="1">
    <source>
        <dbReference type="ARBA" id="ARBA00012727"/>
    </source>
</evidence>
<protein>
    <recommendedName>
        <fullName evidence="1">DNA ligase (ATP)</fullName>
        <ecNumber evidence="1">6.5.1.1</ecNumber>
    </recommendedName>
</protein>
<dbReference type="EC" id="6.5.1.1" evidence="1"/>
<keyword evidence="13" id="KW-1185">Reference proteome</keyword>
<evidence type="ECO:0000256" key="4">
    <source>
        <dbReference type="ARBA" id="ARBA00022723"/>
    </source>
</evidence>
<dbReference type="InterPro" id="IPR012340">
    <property type="entry name" value="NA-bd_OB-fold"/>
</dbReference>
<keyword evidence="8" id="KW-0234">DNA repair</keyword>
<dbReference type="Pfam" id="PF01068">
    <property type="entry name" value="DNA_ligase_A_M"/>
    <property type="match status" value="1"/>
</dbReference>
<evidence type="ECO:0000256" key="5">
    <source>
        <dbReference type="ARBA" id="ARBA00022763"/>
    </source>
</evidence>
<reference evidence="12 13" key="1">
    <citation type="journal article" date="2013" name="Genome Announc.">
        <title>Draft Genome Sequence of an Alphaproteobacterium, Caenispirillum salinarum AK4(T), Isolated from a Solar Saltern.</title>
        <authorList>
            <person name="Khatri I."/>
            <person name="Singh A."/>
            <person name="Korpole S."/>
            <person name="Pinnaka A.K."/>
            <person name="Subramanian S."/>
        </authorList>
    </citation>
    <scope>NUCLEOTIDE SEQUENCE [LARGE SCALE GENOMIC DNA]</scope>
    <source>
        <strain evidence="12 13">AK4</strain>
    </source>
</reference>
<dbReference type="GO" id="GO:0006281">
    <property type="term" value="P:DNA repair"/>
    <property type="evidence" value="ECO:0007669"/>
    <property type="project" value="UniProtKB-KW"/>
</dbReference>
<dbReference type="InterPro" id="IPR016059">
    <property type="entry name" value="DNA_ligase_ATP-dep_CS"/>
</dbReference>
<keyword evidence="6" id="KW-0460">Magnesium</keyword>
<keyword evidence="3" id="KW-0132">Cell division</keyword>
<keyword evidence="2 12" id="KW-0436">Ligase</keyword>
<dbReference type="Gene3D" id="2.40.50.140">
    <property type="entry name" value="Nucleic acid-binding proteins"/>
    <property type="match status" value="1"/>
</dbReference>
<dbReference type="OrthoDB" id="9767858at2"/>
<evidence type="ECO:0000256" key="10">
    <source>
        <dbReference type="ARBA" id="ARBA00034003"/>
    </source>
</evidence>
<keyword evidence="7" id="KW-0233">DNA recombination</keyword>
<evidence type="ECO:0000256" key="2">
    <source>
        <dbReference type="ARBA" id="ARBA00022598"/>
    </source>
</evidence>
<dbReference type="GO" id="GO:0046872">
    <property type="term" value="F:metal ion binding"/>
    <property type="evidence" value="ECO:0007669"/>
    <property type="project" value="UniProtKB-KW"/>
</dbReference>
<dbReference type="CDD" id="cd07972">
    <property type="entry name" value="OBF_DNA_ligase_Arch_LigB"/>
    <property type="match status" value="1"/>
</dbReference>
<dbReference type="PANTHER" id="PTHR45674">
    <property type="entry name" value="DNA LIGASE 1/3 FAMILY MEMBER"/>
    <property type="match status" value="1"/>
</dbReference>
<dbReference type="InterPro" id="IPR012310">
    <property type="entry name" value="DNA_ligase_ATP-dep_cent"/>
</dbReference>
<sequence>MQRFADLLDGLVTMPSRNGKLRLIEDYLAHAPDPDRGYGLAALTGELDLGTAKPKAIRELAEARCDPVLFYLSYDYVGDLAETLALMWQGPEDTPEDPPPLWEVIDTLMAAPRTRIPELLAGWLDRLDATGRWALLKLITSGLRVGVSGRLARTAFAGWAGLPLNDVEEAWPCVQPPYEPLFAWAAGGPKPEVRDMPAFRPFMLANPLEETDMPALDPADYAVEWKWDGIRVQVARRFGETRIFARSGDDITHAFPDVVEAADFDGALDGELLVMDASGEPAPFNHLQQRLNRKTVSAAMLRKYPAFVRAYDLLQDGPEDLREHPFRHRRKRLEALFGTPRDRFDLSPLIPLNDWSRMAELRDEARARGMEGLMLKRWDSVYVPGRPKGPWFKWKRDPLTVDAVLLYAQRGHGKRSSFYSDYTFGVWRDDELVPVGKAYFGFTDEELRQIDRWVRANTTDRFGPVRAVTPGLVFEVAFDSVHPSPRHKSGLAMRFPRISRIRWDKPHAEADRLETLLKLVEAAPAADGG</sequence>
<dbReference type="PROSITE" id="PS00697">
    <property type="entry name" value="DNA_LIGASE_A1"/>
    <property type="match status" value="1"/>
</dbReference>
<name>K9HHY8_9PROT</name>
<dbReference type="SUPFAM" id="SSF56091">
    <property type="entry name" value="DNA ligase/mRNA capping enzyme, catalytic domain"/>
    <property type="match status" value="1"/>
</dbReference>
<dbReference type="InterPro" id="IPR012309">
    <property type="entry name" value="DNA_ligase_ATP-dep_C"/>
</dbReference>
<evidence type="ECO:0000259" key="11">
    <source>
        <dbReference type="PROSITE" id="PS50160"/>
    </source>
</evidence>
<comment type="caution">
    <text evidence="12">The sequence shown here is derived from an EMBL/GenBank/DDBJ whole genome shotgun (WGS) entry which is preliminary data.</text>
</comment>
<proteinExistence type="predicted"/>
<evidence type="ECO:0000256" key="7">
    <source>
        <dbReference type="ARBA" id="ARBA00023172"/>
    </source>
</evidence>
<dbReference type="NCBIfam" id="TIGR04120">
    <property type="entry name" value="DNA_lig_bact"/>
    <property type="match status" value="1"/>
</dbReference>
<keyword evidence="9" id="KW-0131">Cell cycle</keyword>
<dbReference type="Gene3D" id="3.30.470.30">
    <property type="entry name" value="DNA ligase/mRNA capping enzyme"/>
    <property type="match status" value="1"/>
</dbReference>
<dbReference type="AlphaFoldDB" id="K9HHY8"/>
<dbReference type="PROSITE" id="PS50160">
    <property type="entry name" value="DNA_LIGASE_A3"/>
    <property type="match status" value="1"/>
</dbReference>
<dbReference type="NCBIfam" id="NF006701">
    <property type="entry name" value="PRK09247.1"/>
    <property type="match status" value="1"/>
</dbReference>
<comment type="catalytic activity">
    <reaction evidence="10">
        <text>ATP + (deoxyribonucleotide)n-3'-hydroxyl + 5'-phospho-(deoxyribonucleotide)m = (deoxyribonucleotide)n+m + AMP + diphosphate.</text>
        <dbReference type="EC" id="6.5.1.1"/>
    </reaction>
</comment>
<dbReference type="GO" id="GO:0051301">
    <property type="term" value="P:cell division"/>
    <property type="evidence" value="ECO:0007669"/>
    <property type="project" value="UniProtKB-KW"/>
</dbReference>
<organism evidence="12 13">
    <name type="scientific">Caenispirillum salinarum AK4</name>
    <dbReference type="NCBI Taxonomy" id="1238182"/>
    <lineage>
        <taxon>Bacteria</taxon>
        <taxon>Pseudomonadati</taxon>
        <taxon>Pseudomonadota</taxon>
        <taxon>Alphaproteobacteria</taxon>
        <taxon>Rhodospirillales</taxon>
        <taxon>Novispirillaceae</taxon>
        <taxon>Caenispirillum</taxon>
    </lineage>
</organism>
<evidence type="ECO:0000313" key="13">
    <source>
        <dbReference type="Proteomes" id="UP000009881"/>
    </source>
</evidence>
<evidence type="ECO:0000256" key="9">
    <source>
        <dbReference type="ARBA" id="ARBA00023306"/>
    </source>
</evidence>
<dbReference type="EMBL" id="ANHY01000017">
    <property type="protein sequence ID" value="EKV28226.1"/>
    <property type="molecule type" value="Genomic_DNA"/>
</dbReference>
<dbReference type="InterPro" id="IPR050191">
    <property type="entry name" value="ATP-dep_DNA_ligase"/>
</dbReference>
<keyword evidence="4" id="KW-0479">Metal-binding</keyword>
<dbReference type="Pfam" id="PF04679">
    <property type="entry name" value="DNA_ligase_A_C"/>
    <property type="match status" value="1"/>
</dbReference>
<dbReference type="STRING" id="1238182.C882_1227"/>
<dbReference type="SUPFAM" id="SSF50249">
    <property type="entry name" value="Nucleic acid-binding proteins"/>
    <property type="match status" value="1"/>
</dbReference>
<feature type="domain" description="ATP-dependent DNA ligase family profile" evidence="11">
    <location>
        <begin position="299"/>
        <end position="428"/>
    </location>
</feature>
<accession>K9HHY8</accession>
<dbReference type="InterPro" id="IPR026333">
    <property type="entry name" value="ATP_dep_DNA_lig_pp_1105_fam"/>
</dbReference>
<evidence type="ECO:0000256" key="6">
    <source>
        <dbReference type="ARBA" id="ARBA00022842"/>
    </source>
</evidence>
<gene>
    <name evidence="12" type="ORF">C882_1227</name>
</gene>
<evidence type="ECO:0000313" key="12">
    <source>
        <dbReference type="EMBL" id="EKV28226.1"/>
    </source>
</evidence>
<dbReference type="Proteomes" id="UP000009881">
    <property type="component" value="Unassembled WGS sequence"/>
</dbReference>
<dbReference type="PATRIC" id="fig|1238182.3.peg.3441"/>
<dbReference type="PANTHER" id="PTHR45674:SF13">
    <property type="entry name" value="DNA LIGASE-RELATED"/>
    <property type="match status" value="1"/>
</dbReference>
<dbReference type="eggNOG" id="COG1793">
    <property type="taxonomic scope" value="Bacteria"/>
</dbReference>
<dbReference type="CDD" id="cd07897">
    <property type="entry name" value="Adenylation_DNA_ligase_Bac1"/>
    <property type="match status" value="1"/>
</dbReference>